<keyword evidence="1" id="KW-0812">Transmembrane</keyword>
<feature type="transmembrane region" description="Helical" evidence="1">
    <location>
        <begin position="329"/>
        <end position="346"/>
    </location>
</feature>
<feature type="transmembrane region" description="Helical" evidence="1">
    <location>
        <begin position="274"/>
        <end position="290"/>
    </location>
</feature>
<dbReference type="CDD" id="cd21416">
    <property type="entry name" value="HDC_protein"/>
    <property type="match status" value="1"/>
</dbReference>
<reference evidence="2 3" key="1">
    <citation type="journal article" date="2018" name="Int. J. Syst. Evol. Microbiol.">
        <title>Mesosutterella multiformis gen. nov., sp. nov., a member of the family Sutterellaceae and Sutterella megalosphaeroides sp. nov., isolated from human faeces.</title>
        <authorList>
            <person name="Sakamoto M."/>
            <person name="Ikeyama N."/>
            <person name="Kunihiro T."/>
            <person name="Iino T."/>
            <person name="Yuki M."/>
            <person name="Ohkuma M."/>
        </authorList>
    </citation>
    <scope>NUCLEOTIDE SEQUENCE [LARGE SCALE GENOMIC DNA]</scope>
    <source>
        <strain evidence="2 3">4NBBH2</strain>
    </source>
</reference>
<name>A0A388SD91_9BURK</name>
<feature type="transmembrane region" description="Helical" evidence="1">
    <location>
        <begin position="244"/>
        <end position="262"/>
    </location>
</feature>
<feature type="transmembrane region" description="Helical" evidence="1">
    <location>
        <begin position="85"/>
        <end position="107"/>
    </location>
</feature>
<keyword evidence="1" id="KW-1133">Transmembrane helix</keyword>
<dbReference type="Proteomes" id="UP000266091">
    <property type="component" value="Unassembled WGS sequence"/>
</dbReference>
<feature type="transmembrane region" description="Helical" evidence="1">
    <location>
        <begin position="218"/>
        <end position="238"/>
    </location>
</feature>
<comment type="caution">
    <text evidence="2">The sequence shown here is derived from an EMBL/GenBank/DDBJ whole genome shotgun (WGS) entry which is preliminary data.</text>
</comment>
<feature type="transmembrane region" description="Helical" evidence="1">
    <location>
        <begin position="58"/>
        <end position="79"/>
    </location>
</feature>
<keyword evidence="3" id="KW-1185">Reference proteome</keyword>
<feature type="transmembrane region" description="Helical" evidence="1">
    <location>
        <begin position="28"/>
        <end position="46"/>
    </location>
</feature>
<keyword evidence="1" id="KW-0472">Membrane</keyword>
<dbReference type="InterPro" id="IPR049576">
    <property type="entry name" value="HDC-like"/>
</dbReference>
<organism evidence="2 3">
    <name type="scientific">Mesosutterella multiformis</name>
    <dbReference type="NCBI Taxonomy" id="2259133"/>
    <lineage>
        <taxon>Bacteria</taxon>
        <taxon>Pseudomonadati</taxon>
        <taxon>Pseudomonadota</taxon>
        <taxon>Betaproteobacteria</taxon>
        <taxon>Burkholderiales</taxon>
        <taxon>Sutterellaceae</taxon>
        <taxon>Mesosutterella</taxon>
    </lineage>
</organism>
<evidence type="ECO:0000313" key="3">
    <source>
        <dbReference type="Proteomes" id="UP000266091"/>
    </source>
</evidence>
<dbReference type="EMBL" id="BGZJ01000001">
    <property type="protein sequence ID" value="GBO94196.1"/>
    <property type="molecule type" value="Genomic_DNA"/>
</dbReference>
<feature type="transmembrane region" description="Helical" evidence="1">
    <location>
        <begin position="372"/>
        <end position="396"/>
    </location>
</feature>
<evidence type="ECO:0000256" key="1">
    <source>
        <dbReference type="SAM" id="Phobius"/>
    </source>
</evidence>
<dbReference type="RefSeq" id="WP_116270437.1">
    <property type="nucleotide sequence ID" value="NZ_BGZJ01000001.1"/>
</dbReference>
<sequence>MYNFLLAFTVCGAAVIIGELVSSWTKAWVPSVFVTACLFLLGYWTVLPHDLIKDSYLIPFGGTICVMVMIVHLGTIISMKRLLEQWKTVVTCLLGLLGMCLAAFFICPFFMDRTLVIAGLPPLTGGIVAATMMQKAAMEAGLTVAALFAISMYCIQGFAGYPLTAFALKKESRRLLEGYRNGTLKASEADREAMQNAIELAAGGDNVKRLPLQVPEKYNSSIVILTKLGLVAWVASVIGKYTGVSGAIWALILGVIFCTLGFLDRDSLHKANSFNIMMLGLICFVFDGLKDMTPELLFGMIGPMIGFIIVGVAGMTLFAFVASKILHRSFFLCFANCLTALYGFPFDQIITDNTCKTVAKTREEYDFLMGKLFPSMIVGGFVTVTITSVFIAGIFVKMF</sequence>
<accession>A0A401LM83</accession>
<dbReference type="AlphaFoldDB" id="A0A388SD91"/>
<evidence type="ECO:0000313" key="2">
    <source>
        <dbReference type="EMBL" id="GBO94196.1"/>
    </source>
</evidence>
<dbReference type="OrthoDB" id="3243277at2"/>
<feature type="transmembrane region" description="Helical" evidence="1">
    <location>
        <begin position="296"/>
        <end position="322"/>
    </location>
</feature>
<accession>A0A388SD91</accession>
<protein>
    <submittedName>
        <fullName evidence="2">Membrane protein</fullName>
    </submittedName>
</protein>
<proteinExistence type="predicted"/>
<gene>
    <name evidence="2" type="ORF">MESMUL_15500</name>
</gene>
<feature type="transmembrane region" description="Helical" evidence="1">
    <location>
        <begin position="145"/>
        <end position="168"/>
    </location>
</feature>